<dbReference type="InterPro" id="IPR050524">
    <property type="entry name" value="APC_YAT"/>
</dbReference>
<protein>
    <submittedName>
        <fullName evidence="11">CYFA0S10e03224g1_1</fullName>
    </submittedName>
</protein>
<dbReference type="PANTHER" id="PTHR43341:SF4">
    <property type="entry name" value="ARGININE PERMEASE CAN1-RELATED"/>
    <property type="match status" value="1"/>
</dbReference>
<dbReference type="InterPro" id="IPR004841">
    <property type="entry name" value="AA-permease/SLC12A_dom"/>
</dbReference>
<dbReference type="VEuPathDB" id="FungiDB:BON22_1272"/>
<dbReference type="InterPro" id="IPR004762">
    <property type="entry name" value="Amino_acid_permease_fungi"/>
</dbReference>
<evidence type="ECO:0000256" key="6">
    <source>
        <dbReference type="ARBA" id="ARBA00022989"/>
    </source>
</evidence>
<keyword evidence="3" id="KW-0813">Transport</keyword>
<feature type="transmembrane region" description="Helical" evidence="9">
    <location>
        <begin position="527"/>
        <end position="548"/>
    </location>
</feature>
<feature type="domain" description="Amino acid permease/ SLC12A" evidence="10">
    <location>
        <begin position="125"/>
        <end position="582"/>
    </location>
</feature>
<feature type="region of interest" description="Disordered" evidence="8">
    <location>
        <begin position="91"/>
        <end position="114"/>
    </location>
</feature>
<feature type="compositionally biased region" description="Polar residues" evidence="8">
    <location>
        <begin position="91"/>
        <end position="112"/>
    </location>
</feature>
<dbReference type="GO" id="GO:0015171">
    <property type="term" value="F:amino acid transmembrane transporter activity"/>
    <property type="evidence" value="ECO:0007669"/>
    <property type="project" value="TreeGrafter"/>
</dbReference>
<dbReference type="EMBL" id="LK052895">
    <property type="protein sequence ID" value="CDR42865.1"/>
    <property type="molecule type" value="Genomic_DNA"/>
</dbReference>
<comment type="subcellular location">
    <subcellularLocation>
        <location evidence="1">Membrane</location>
        <topology evidence="1">Multi-pass membrane protein</topology>
    </subcellularLocation>
</comment>
<feature type="transmembrane region" description="Helical" evidence="9">
    <location>
        <begin position="357"/>
        <end position="378"/>
    </location>
</feature>
<feature type="transmembrane region" description="Helical" evidence="9">
    <location>
        <begin position="455"/>
        <end position="472"/>
    </location>
</feature>
<keyword evidence="4 9" id="KW-0812">Transmembrane</keyword>
<dbReference type="NCBIfam" id="TIGR00913">
    <property type="entry name" value="2A0310"/>
    <property type="match status" value="1"/>
</dbReference>
<dbReference type="PROSITE" id="PS00218">
    <property type="entry name" value="AMINO_ACID_PERMEASE_1"/>
    <property type="match status" value="1"/>
</dbReference>
<dbReference type="Gene3D" id="1.20.1740.10">
    <property type="entry name" value="Amino acid/polyamine transporter I"/>
    <property type="match status" value="1"/>
</dbReference>
<evidence type="ECO:0000256" key="3">
    <source>
        <dbReference type="ARBA" id="ARBA00022448"/>
    </source>
</evidence>
<evidence type="ECO:0000259" key="10">
    <source>
        <dbReference type="Pfam" id="PF00324"/>
    </source>
</evidence>
<feature type="transmembrane region" description="Helical" evidence="9">
    <location>
        <begin position="126"/>
        <end position="147"/>
    </location>
</feature>
<evidence type="ECO:0000256" key="9">
    <source>
        <dbReference type="SAM" id="Phobius"/>
    </source>
</evidence>
<dbReference type="OrthoDB" id="3900342at2759"/>
<feature type="transmembrane region" description="Helical" evidence="9">
    <location>
        <begin position="234"/>
        <end position="255"/>
    </location>
</feature>
<dbReference type="FunFam" id="1.20.1740.10:FF:000006">
    <property type="entry name" value="General amino acid permease"/>
    <property type="match status" value="1"/>
</dbReference>
<dbReference type="InterPro" id="IPR004840">
    <property type="entry name" value="Amino_acid_permease_CS"/>
</dbReference>
<dbReference type="Pfam" id="PF00324">
    <property type="entry name" value="AA_permease"/>
    <property type="match status" value="1"/>
</dbReference>
<feature type="transmembrane region" description="Helical" evidence="9">
    <location>
        <begin position="204"/>
        <end position="222"/>
    </location>
</feature>
<feature type="transmembrane region" description="Helical" evidence="9">
    <location>
        <begin position="484"/>
        <end position="507"/>
    </location>
</feature>
<accession>A0A061B047</accession>
<keyword evidence="7 9" id="KW-0472">Membrane</keyword>
<feature type="transmembrane region" description="Helical" evidence="9">
    <location>
        <begin position="410"/>
        <end position="435"/>
    </location>
</feature>
<keyword evidence="5" id="KW-0029">Amino-acid transport</keyword>
<dbReference type="GO" id="GO:0016020">
    <property type="term" value="C:membrane"/>
    <property type="evidence" value="ECO:0007669"/>
    <property type="project" value="UniProtKB-SubCell"/>
</dbReference>
<gene>
    <name evidence="11" type="ORF">CYFA0S_10e03224g</name>
</gene>
<dbReference type="PANTHER" id="PTHR43341">
    <property type="entry name" value="AMINO ACID PERMEASE"/>
    <property type="match status" value="1"/>
</dbReference>
<dbReference type="PhylomeDB" id="A0A061B047"/>
<evidence type="ECO:0000256" key="1">
    <source>
        <dbReference type="ARBA" id="ARBA00004141"/>
    </source>
</evidence>
<evidence type="ECO:0000256" key="5">
    <source>
        <dbReference type="ARBA" id="ARBA00022970"/>
    </source>
</evidence>
<feature type="region of interest" description="Disordered" evidence="8">
    <location>
        <begin position="44"/>
        <end position="78"/>
    </location>
</feature>
<evidence type="ECO:0000313" key="11">
    <source>
        <dbReference type="EMBL" id="CDR42865.1"/>
    </source>
</evidence>
<feature type="compositionally biased region" description="Basic residues" evidence="8">
    <location>
        <begin position="50"/>
        <end position="64"/>
    </location>
</feature>
<evidence type="ECO:0000256" key="8">
    <source>
        <dbReference type="SAM" id="MobiDB-lite"/>
    </source>
</evidence>
<dbReference type="AlphaFoldDB" id="A0A061B047"/>
<evidence type="ECO:0000256" key="7">
    <source>
        <dbReference type="ARBA" id="ARBA00023136"/>
    </source>
</evidence>
<proteinExistence type="inferred from homology"/>
<reference evidence="11" key="1">
    <citation type="journal article" date="2014" name="Genome Announc.">
        <title>Genome sequence of the yeast Cyberlindnera fabianii (Hansenula fabianii).</title>
        <authorList>
            <person name="Freel K.C."/>
            <person name="Sarilar V."/>
            <person name="Neuveglise C."/>
            <person name="Devillers H."/>
            <person name="Friedrich A."/>
            <person name="Schacherer J."/>
        </authorList>
    </citation>
    <scope>NUCLEOTIDE SEQUENCE</scope>
    <source>
        <strain evidence="11">YJS4271</strain>
    </source>
</reference>
<evidence type="ECO:0000256" key="2">
    <source>
        <dbReference type="ARBA" id="ARBA00006983"/>
    </source>
</evidence>
<feature type="transmembrane region" description="Helical" evidence="9">
    <location>
        <begin position="560"/>
        <end position="581"/>
    </location>
</feature>
<organism evidence="11">
    <name type="scientific">Cyberlindnera fabianii</name>
    <name type="common">Yeast</name>
    <name type="synonym">Hansenula fabianii</name>
    <dbReference type="NCBI Taxonomy" id="36022"/>
    <lineage>
        <taxon>Eukaryota</taxon>
        <taxon>Fungi</taxon>
        <taxon>Dikarya</taxon>
        <taxon>Ascomycota</taxon>
        <taxon>Saccharomycotina</taxon>
        <taxon>Saccharomycetes</taxon>
        <taxon>Phaffomycetales</taxon>
        <taxon>Phaffomycetaceae</taxon>
        <taxon>Cyberlindnera</taxon>
    </lineage>
</organism>
<comment type="similarity">
    <text evidence="2">Belongs to the amino acid-polyamine-organocation (APC) superfamily. YAT (TC 2.A.3.10) family.</text>
</comment>
<evidence type="ECO:0000256" key="4">
    <source>
        <dbReference type="ARBA" id="ARBA00022692"/>
    </source>
</evidence>
<sequence length="623" mass="68873">MEKLISVRGTFSSFINRSSSAYQNLPPSPTLSLSPISSHFIPSIFNNKSSKTKSQTKSKTKSNKMNKTPAGESSTSYELHDVESQRAFKGNSLSKDGTATDQHSSDSVQGDVQETEVKRALKSRHITMIALGGTIGTGLFIGIGTPLANAGPVNALIAYLFMATLAYSVTQSLGEMATFIPVTSSFTVFTQRFCSPALGVANGYMYWFSWVITFALELSIVGQIIEYWTDAVPLAAWIAIFWVILTCSNMFPVKFYGEIEFWIALMKVLAIIGFILYAFIMVCGAGQTGPVGFRYWRNPGPWGPGYLFPGTAKGRFLGWVSSLINAAFTYQGTELTGITAGESKNPRKAVPKAINTVFFRILFFYILSLFFIGLLVPYNDPGLSSDDSYVSSSPFIVAIQNSGTPVLNHIFNAIILVTIISAGNSNVYVSSRILYALAQNKLSLKWFAITNKGGVPYVAVLFSACFGFLGFLSVSNGGTTVFNWLLNITAVAGLFAWLFISVSHIRFMQALKYRGLTRDDLPYKAKFMPFGAYYAAFFILLIIIINGYEAFVGGFSAESFFTAYISVILFVVLWIGFQIFFRGPLFLPLDQVDIDTDRREIDAIVWEEDEPRNLWEKLWIKLG</sequence>
<name>A0A061B047_CYBFA</name>
<keyword evidence="6 9" id="KW-1133">Transmembrane helix</keyword>
<feature type="transmembrane region" description="Helical" evidence="9">
    <location>
        <begin position="261"/>
        <end position="285"/>
    </location>
</feature>